<reference evidence="3" key="1">
    <citation type="journal article" date="2010" name="Genome Biol.">
        <title>Genome sequence of the necrotrophic plant pathogen Pythium ultimum reveals original pathogenicity mechanisms and effector repertoire.</title>
        <authorList>
            <person name="Levesque C.A."/>
            <person name="Brouwer H."/>
            <person name="Cano L."/>
            <person name="Hamilton J.P."/>
            <person name="Holt C."/>
            <person name="Huitema E."/>
            <person name="Raffaele S."/>
            <person name="Robideau G.P."/>
            <person name="Thines M."/>
            <person name="Win J."/>
            <person name="Zerillo M.M."/>
            <person name="Beakes G.W."/>
            <person name="Boore J.L."/>
            <person name="Busam D."/>
            <person name="Dumas B."/>
            <person name="Ferriera S."/>
            <person name="Fuerstenberg S.I."/>
            <person name="Gachon C.M."/>
            <person name="Gaulin E."/>
            <person name="Govers F."/>
            <person name="Grenville-Briggs L."/>
            <person name="Horner N."/>
            <person name="Hostetler J."/>
            <person name="Jiang R.H."/>
            <person name="Johnson J."/>
            <person name="Krajaejun T."/>
            <person name="Lin H."/>
            <person name="Meijer H.J."/>
            <person name="Moore B."/>
            <person name="Morris P."/>
            <person name="Phuntmart V."/>
            <person name="Puiu D."/>
            <person name="Shetty J."/>
            <person name="Stajich J.E."/>
            <person name="Tripathy S."/>
            <person name="Wawra S."/>
            <person name="van West P."/>
            <person name="Whitty B.R."/>
            <person name="Coutinho P.M."/>
            <person name="Henrissat B."/>
            <person name="Martin F."/>
            <person name="Thomas P.D."/>
            <person name="Tyler B.M."/>
            <person name="De Vries R.P."/>
            <person name="Kamoun S."/>
            <person name="Yandell M."/>
            <person name="Tisserat N."/>
            <person name="Buell C.R."/>
        </authorList>
    </citation>
    <scope>NUCLEOTIDE SEQUENCE</scope>
    <source>
        <strain evidence="3">DAOM:BR144</strain>
    </source>
</reference>
<feature type="domain" description="Fibronectin type-III" evidence="1">
    <location>
        <begin position="880"/>
        <end position="946"/>
    </location>
</feature>
<proteinExistence type="predicted"/>
<dbReference type="SMART" id="SM00060">
    <property type="entry name" value="FN3"/>
    <property type="match status" value="4"/>
</dbReference>
<dbReference type="HOGENOM" id="CLU_309851_0_0_1"/>
<dbReference type="PANTHER" id="PTHR21437">
    <property type="entry name" value="WIDE AWAKE"/>
    <property type="match status" value="1"/>
</dbReference>
<dbReference type="InterPro" id="IPR039269">
    <property type="entry name" value="ANKFN1"/>
</dbReference>
<feature type="domain" description="Fibronectin type-III" evidence="1">
    <location>
        <begin position="217"/>
        <end position="389"/>
    </location>
</feature>
<dbReference type="STRING" id="431595.K3WF53"/>
<organism evidence="2 3">
    <name type="scientific">Globisporangium ultimum (strain ATCC 200006 / CBS 805.95 / DAOM BR144)</name>
    <name type="common">Pythium ultimum</name>
    <dbReference type="NCBI Taxonomy" id="431595"/>
    <lineage>
        <taxon>Eukaryota</taxon>
        <taxon>Sar</taxon>
        <taxon>Stramenopiles</taxon>
        <taxon>Oomycota</taxon>
        <taxon>Peronosporomycetes</taxon>
        <taxon>Pythiales</taxon>
        <taxon>Pythiaceae</taxon>
        <taxon>Globisporangium</taxon>
    </lineage>
</organism>
<name>K3WF53_GLOUD</name>
<feature type="domain" description="Fibronectin type-III" evidence="1">
    <location>
        <begin position="494"/>
        <end position="557"/>
    </location>
</feature>
<evidence type="ECO:0000259" key="1">
    <source>
        <dbReference type="SMART" id="SM00060"/>
    </source>
</evidence>
<dbReference type="AlphaFoldDB" id="K3WF53"/>
<dbReference type="EnsemblProtists" id="PYU1_T003594">
    <property type="protein sequence ID" value="PYU1_T003594"/>
    <property type="gene ID" value="PYU1_G003584"/>
</dbReference>
<dbReference type="InterPro" id="IPR013783">
    <property type="entry name" value="Ig-like_fold"/>
</dbReference>
<dbReference type="InterPro" id="IPR003961">
    <property type="entry name" value="FN3_dom"/>
</dbReference>
<evidence type="ECO:0000313" key="3">
    <source>
        <dbReference type="Proteomes" id="UP000019132"/>
    </source>
</evidence>
<sequence>MRDVLALEAELESFSGIDDVRVSRTFTLSPTTMVYTIEFLGVSVRGKLPSLQIRDVGINGCSAFDGTPAGTVPIVSVVVQKEQLAYATIYQAPTTRPIPFDATDEDMKAALEALSSLPNVDVTRKVAKFGYDWKVTYIAFNDPRSPPTLVANGFALQAVQDPKVTVTQFNRRKLDTRAISAGGGASIFVRVAAHNKNGFGESSVPVPASIRLANQLPSEVLYPYVEVLSSSELLVQWDYPWNDGGEEVTEYKVEWWSSTLNGGAKQSYVLHHLESPRQIADVNTISISAPSAGSNTYLSGTFQVGFDGEWSSELPYDLSAVMMQSALKNLSTIEDVTVDRVLNANGYTWVITFHQAKYKGNQHKKHKSRLDPSTSHRLQVSGTNLLLCTTSLRDSCIPKLENGIMPSISIGTRQEIQALTCTGTPGAATGFKLNYMGVETALIPSNAAAADVEAALENILVAGAVSVSFSNPAQTTVCVTTNAARLLVVFDTELGDVTLLTVSGVSAGLIIPPVEELRKGRTQMTPGRMPYSFVVSGLTVSNVYNIRIAAYSSIGFGPFSVAQPVRGVIPVMTVPSAPQSLTVQTRLSSSTLLMVWEEPLSNGGSSVTSYRVEWDVNPAYTSQCGERPEVQTLVSTHTSEPAAGDKYKLLIGTDVVGCVSWKETDANLQLKVRALGGVYANAEVTRVGDGTARWDFGYTYKVTFVNPVTVTMNAFPLSIPLLSVDKLDVNCNSYQGNIVAKRATFGPGLDDKFAQGKIDSANNECSSLLNEPIAQQTITKAVALTNARSLPAIQLALAATTTSTPVGGAAAGQTTLLGAHAPILCDLCVQKLAGNTLTITSATLVGVINNGDYFIVEEVLTDTVAPSSTLPRKCVMKAAVAATTTSIIIDATDGTFLNGGCQLPIAFESKAWALKRFNMRAHVVQDLIAGRDYSVRVVTRNMQGESQAAMA</sequence>
<protein>
    <recommendedName>
        <fullName evidence="1">Fibronectin type-III domain-containing protein</fullName>
    </recommendedName>
</protein>
<dbReference type="CDD" id="cd00063">
    <property type="entry name" value="FN3"/>
    <property type="match status" value="1"/>
</dbReference>
<dbReference type="SUPFAM" id="SSF49265">
    <property type="entry name" value="Fibronectin type III"/>
    <property type="match status" value="2"/>
</dbReference>
<dbReference type="OMA" id="WKETDAN"/>
<dbReference type="InParanoid" id="K3WF53"/>
<dbReference type="Proteomes" id="UP000019132">
    <property type="component" value="Unassembled WGS sequence"/>
</dbReference>
<dbReference type="EMBL" id="GL376638">
    <property type="status" value="NOT_ANNOTATED_CDS"/>
    <property type="molecule type" value="Genomic_DNA"/>
</dbReference>
<reference evidence="3" key="2">
    <citation type="submission" date="2010-04" db="EMBL/GenBank/DDBJ databases">
        <authorList>
            <person name="Buell R."/>
            <person name="Hamilton J."/>
            <person name="Hostetler J."/>
        </authorList>
    </citation>
    <scope>NUCLEOTIDE SEQUENCE [LARGE SCALE GENOMIC DNA]</scope>
    <source>
        <strain evidence="3">DAOM:BR144</strain>
    </source>
</reference>
<feature type="domain" description="Fibronectin type-III" evidence="1">
    <location>
        <begin position="575"/>
        <end position="748"/>
    </location>
</feature>
<dbReference type="Gene3D" id="2.60.40.10">
    <property type="entry name" value="Immunoglobulins"/>
    <property type="match status" value="1"/>
</dbReference>
<dbReference type="PANTHER" id="PTHR21437:SF1">
    <property type="entry name" value="WIDE AWAKE"/>
    <property type="match status" value="1"/>
</dbReference>
<accession>K3WF53</accession>
<evidence type="ECO:0000313" key="2">
    <source>
        <dbReference type="EnsemblProtists" id="PYU1_T003594"/>
    </source>
</evidence>
<dbReference type="eggNOG" id="KOG0613">
    <property type="taxonomic scope" value="Eukaryota"/>
</dbReference>
<reference evidence="2" key="3">
    <citation type="submission" date="2015-02" db="UniProtKB">
        <authorList>
            <consortium name="EnsemblProtists"/>
        </authorList>
    </citation>
    <scope>IDENTIFICATION</scope>
    <source>
        <strain evidence="2">DAOM BR144</strain>
    </source>
</reference>
<dbReference type="InterPro" id="IPR036116">
    <property type="entry name" value="FN3_sf"/>
</dbReference>
<keyword evidence="3" id="KW-1185">Reference proteome</keyword>
<dbReference type="VEuPathDB" id="FungiDB:PYU1_G003584"/>